<reference evidence="7" key="2">
    <citation type="journal article" date="2020" name="Nat. Commun.">
        <title>Large-scale genome sequencing of mycorrhizal fungi provides insights into the early evolution of symbiotic traits.</title>
        <authorList>
            <person name="Miyauchi S."/>
            <person name="Kiss E."/>
            <person name="Kuo A."/>
            <person name="Drula E."/>
            <person name="Kohler A."/>
            <person name="Sanchez-Garcia M."/>
            <person name="Morin E."/>
            <person name="Andreopoulos B."/>
            <person name="Barry K.W."/>
            <person name="Bonito G."/>
            <person name="Buee M."/>
            <person name="Carver A."/>
            <person name="Chen C."/>
            <person name="Cichocki N."/>
            <person name="Clum A."/>
            <person name="Culley D."/>
            <person name="Crous P.W."/>
            <person name="Fauchery L."/>
            <person name="Girlanda M."/>
            <person name="Hayes R.D."/>
            <person name="Keri Z."/>
            <person name="LaButti K."/>
            <person name="Lipzen A."/>
            <person name="Lombard V."/>
            <person name="Magnuson J."/>
            <person name="Maillard F."/>
            <person name="Murat C."/>
            <person name="Nolan M."/>
            <person name="Ohm R.A."/>
            <person name="Pangilinan J."/>
            <person name="Pereira M.F."/>
            <person name="Perotto S."/>
            <person name="Peter M."/>
            <person name="Pfister S."/>
            <person name="Riley R."/>
            <person name="Sitrit Y."/>
            <person name="Stielow J.B."/>
            <person name="Szollosi G."/>
            <person name="Zifcakova L."/>
            <person name="Stursova M."/>
            <person name="Spatafora J.W."/>
            <person name="Tedersoo L."/>
            <person name="Vaario L.M."/>
            <person name="Yamada A."/>
            <person name="Yan M."/>
            <person name="Wang P."/>
            <person name="Xu J."/>
            <person name="Bruns T."/>
            <person name="Baldrian P."/>
            <person name="Vilgalys R."/>
            <person name="Dunand C."/>
            <person name="Henrissat B."/>
            <person name="Grigoriev I.V."/>
            <person name="Hibbett D."/>
            <person name="Nagy L.G."/>
            <person name="Martin F.M."/>
        </authorList>
    </citation>
    <scope>NUCLEOTIDE SEQUENCE</scope>
    <source>
        <strain evidence="7">Prilba</strain>
    </source>
</reference>
<proteinExistence type="inferred from homology"/>
<feature type="compositionally biased region" description="Basic and acidic residues" evidence="6">
    <location>
        <begin position="123"/>
        <end position="133"/>
    </location>
</feature>
<reference evidence="7" key="1">
    <citation type="submission" date="2019-10" db="EMBL/GenBank/DDBJ databases">
        <authorList>
            <consortium name="DOE Joint Genome Institute"/>
            <person name="Kuo A."/>
            <person name="Miyauchi S."/>
            <person name="Kiss E."/>
            <person name="Drula E."/>
            <person name="Kohler A."/>
            <person name="Sanchez-Garcia M."/>
            <person name="Andreopoulos B."/>
            <person name="Barry K.W."/>
            <person name="Bonito G."/>
            <person name="Buee M."/>
            <person name="Carver A."/>
            <person name="Chen C."/>
            <person name="Cichocki N."/>
            <person name="Clum A."/>
            <person name="Culley D."/>
            <person name="Crous P.W."/>
            <person name="Fauchery L."/>
            <person name="Girlanda M."/>
            <person name="Hayes R."/>
            <person name="Keri Z."/>
            <person name="LaButti K."/>
            <person name="Lipzen A."/>
            <person name="Lombard V."/>
            <person name="Magnuson J."/>
            <person name="Maillard F."/>
            <person name="Morin E."/>
            <person name="Murat C."/>
            <person name="Nolan M."/>
            <person name="Ohm R."/>
            <person name="Pangilinan J."/>
            <person name="Pereira M."/>
            <person name="Perotto S."/>
            <person name="Peter M."/>
            <person name="Riley R."/>
            <person name="Sitrit Y."/>
            <person name="Stielow B."/>
            <person name="Szollosi G."/>
            <person name="Zifcakova L."/>
            <person name="Stursova M."/>
            <person name="Spatafora J.W."/>
            <person name="Tedersoo L."/>
            <person name="Vaario L.-M."/>
            <person name="Yamada A."/>
            <person name="Yan M."/>
            <person name="Wang P."/>
            <person name="Xu J."/>
            <person name="Bruns T."/>
            <person name="Baldrian P."/>
            <person name="Vilgalys R."/>
            <person name="Henrissat B."/>
            <person name="Grigoriev I.V."/>
            <person name="Hibbett D."/>
            <person name="Nagy L.G."/>
            <person name="Martin F.M."/>
        </authorList>
    </citation>
    <scope>NUCLEOTIDE SEQUENCE</scope>
    <source>
        <strain evidence="7">Prilba</strain>
    </source>
</reference>
<sequence>MSSLLDQYTQVHPFRPQTVKNPPDAVPPTEELELLQTDLNELRRQTLERAKKAEDDLRTIEESMRRLKEREKGKAKVVEKMKREFTPLLAEPNDVRGSSISHSTAPTRFSSQPIAASSSRSSLDPRKPAPDDKKRKKKRKRDDESDDDLESHNGKAHKPTPPPTQHHSQPFIPKAAKPTGPSANPSQKPSSGPDFTVPQSVQLLLPKPPVPPPPIPGPSKPTEVMEDFSKAKQPTHILVSTFYTSIEPYLRPIKEEDLGFLEHSGDESEPYIMPHLGQHYSEQWEDEDISLYDAVLPSTQGIRATSSYGRPASVAPVLRWDPATLKDEDLLVEERGHGPLTERLVSALLPVEDSVVWKGVKAAEEAMEGRHGVGVGTAAGRQVIVEDLERRIKDSLKYHKLLEGNPDFTDPVDDPIASALRQAQIELRKVVATNKARKARLLAIAKDRVGYQEYIEAREALDKNILALFTKLQKKDGPKVSKKKKAKSETNGAAPATPSTPPIGAWPSAAGLGPDDENMLQIPDTLSHLVATRRQWVDSIGGVFDEMEQEQPGRIYGLPERSIYDGFDAEVDVLMGRTDSDDGVAGRSASADKGKGRAVGEVMDVDR</sequence>
<dbReference type="GO" id="GO:0000124">
    <property type="term" value="C:SAGA complex"/>
    <property type="evidence" value="ECO:0007669"/>
    <property type="project" value="TreeGrafter"/>
</dbReference>
<evidence type="ECO:0000256" key="5">
    <source>
        <dbReference type="ARBA" id="ARBA00023242"/>
    </source>
</evidence>
<feature type="compositionally biased region" description="Low complexity" evidence="6">
    <location>
        <begin position="110"/>
        <end position="122"/>
    </location>
</feature>
<name>A0A9P5JY84_9AGAM</name>
<evidence type="ECO:0000256" key="4">
    <source>
        <dbReference type="ARBA" id="ARBA00023163"/>
    </source>
</evidence>
<gene>
    <name evidence="7" type="ORF">DFH94DRAFT_768056</name>
</gene>
<evidence type="ECO:0000313" key="8">
    <source>
        <dbReference type="Proteomes" id="UP000759537"/>
    </source>
</evidence>
<dbReference type="GO" id="GO:0003713">
    <property type="term" value="F:transcription coactivator activity"/>
    <property type="evidence" value="ECO:0007669"/>
    <property type="project" value="TreeGrafter"/>
</dbReference>
<feature type="compositionally biased region" description="Polar residues" evidence="6">
    <location>
        <begin position="181"/>
        <end position="190"/>
    </location>
</feature>
<keyword evidence="8" id="KW-1185">Reference proteome</keyword>
<evidence type="ECO:0000313" key="7">
    <source>
        <dbReference type="EMBL" id="KAF8471563.1"/>
    </source>
</evidence>
<feature type="region of interest" description="Disordered" evidence="6">
    <location>
        <begin position="1"/>
        <end position="28"/>
    </location>
</feature>
<keyword evidence="5" id="KW-0539">Nucleus</keyword>
<keyword evidence="3" id="KW-0805">Transcription regulation</keyword>
<feature type="compositionally biased region" description="Basic and acidic residues" evidence="6">
    <location>
        <begin position="67"/>
        <end position="85"/>
    </location>
</feature>
<feature type="region of interest" description="Disordered" evidence="6">
    <location>
        <begin position="577"/>
        <end position="607"/>
    </location>
</feature>
<feature type="region of interest" description="Disordered" evidence="6">
    <location>
        <begin position="67"/>
        <end position="224"/>
    </location>
</feature>
<dbReference type="GO" id="GO:0005634">
    <property type="term" value="C:nucleus"/>
    <property type="evidence" value="ECO:0007669"/>
    <property type="project" value="UniProtKB-SubCell"/>
</dbReference>
<dbReference type="Proteomes" id="UP000759537">
    <property type="component" value="Unassembled WGS sequence"/>
</dbReference>
<feature type="compositionally biased region" description="Polar residues" evidence="6">
    <location>
        <begin position="96"/>
        <end position="109"/>
    </location>
</feature>
<dbReference type="EMBL" id="WHVB01000022">
    <property type="protein sequence ID" value="KAF8471563.1"/>
    <property type="molecule type" value="Genomic_DNA"/>
</dbReference>
<feature type="compositionally biased region" description="Polar residues" evidence="6">
    <location>
        <begin position="1"/>
        <end position="10"/>
    </location>
</feature>
<dbReference type="PANTHER" id="PTHR13556:SF2">
    <property type="entry name" value="TRANSCRIPTIONAL ADAPTER 3"/>
    <property type="match status" value="1"/>
</dbReference>
<accession>A0A9P5JY84</accession>
<comment type="caution">
    <text evidence="7">The sequence shown here is derived from an EMBL/GenBank/DDBJ whole genome shotgun (WGS) entry which is preliminary data.</text>
</comment>
<dbReference type="GO" id="GO:0006357">
    <property type="term" value="P:regulation of transcription by RNA polymerase II"/>
    <property type="evidence" value="ECO:0007669"/>
    <property type="project" value="TreeGrafter"/>
</dbReference>
<dbReference type="InterPro" id="IPR019340">
    <property type="entry name" value="Histone_AcTrfase_su3"/>
</dbReference>
<dbReference type="AlphaFoldDB" id="A0A9P5JY84"/>
<comment type="similarity">
    <text evidence="2">Belongs to the NGG1 family.</text>
</comment>
<comment type="subcellular location">
    <subcellularLocation>
        <location evidence="1">Nucleus</location>
    </subcellularLocation>
</comment>
<evidence type="ECO:0000256" key="3">
    <source>
        <dbReference type="ARBA" id="ARBA00023015"/>
    </source>
</evidence>
<keyword evidence="4" id="KW-0804">Transcription</keyword>
<feature type="compositionally biased region" description="Pro residues" evidence="6">
    <location>
        <begin position="206"/>
        <end position="219"/>
    </location>
</feature>
<feature type="region of interest" description="Disordered" evidence="6">
    <location>
        <begin position="478"/>
        <end position="516"/>
    </location>
</feature>
<dbReference type="PANTHER" id="PTHR13556">
    <property type="entry name" value="TRANSCRIPTIONAL ADAPTER 3-RELATED"/>
    <property type="match status" value="1"/>
</dbReference>
<evidence type="ECO:0000256" key="1">
    <source>
        <dbReference type="ARBA" id="ARBA00004123"/>
    </source>
</evidence>
<protein>
    <submittedName>
        <fullName evidence="7">Histone acetyltransferases subunit 3-domain-containing protein</fullName>
    </submittedName>
</protein>
<organism evidence="7 8">
    <name type="scientific">Russula ochroleuca</name>
    <dbReference type="NCBI Taxonomy" id="152965"/>
    <lineage>
        <taxon>Eukaryota</taxon>
        <taxon>Fungi</taxon>
        <taxon>Dikarya</taxon>
        <taxon>Basidiomycota</taxon>
        <taxon>Agaricomycotina</taxon>
        <taxon>Agaricomycetes</taxon>
        <taxon>Russulales</taxon>
        <taxon>Russulaceae</taxon>
        <taxon>Russula</taxon>
    </lineage>
</organism>
<dbReference type="OrthoDB" id="1232at2759"/>
<evidence type="ECO:0000256" key="6">
    <source>
        <dbReference type="SAM" id="MobiDB-lite"/>
    </source>
</evidence>
<evidence type="ECO:0000256" key="2">
    <source>
        <dbReference type="ARBA" id="ARBA00005330"/>
    </source>
</evidence>
<dbReference type="Pfam" id="PF10198">
    <property type="entry name" value="Ada3"/>
    <property type="match status" value="1"/>
</dbReference>